<evidence type="ECO:0000256" key="9">
    <source>
        <dbReference type="SAM" id="Phobius"/>
    </source>
</evidence>
<dbReference type="RefSeq" id="WP_279253819.1">
    <property type="nucleotide sequence ID" value="NZ_SHNP01000006.1"/>
</dbReference>
<proteinExistence type="predicted"/>
<evidence type="ECO:0000256" key="3">
    <source>
        <dbReference type="ARBA" id="ARBA00022553"/>
    </source>
</evidence>
<dbReference type="InterPro" id="IPR036097">
    <property type="entry name" value="HisK_dim/P_sf"/>
</dbReference>
<dbReference type="PROSITE" id="PS50222">
    <property type="entry name" value="EF_HAND_2"/>
    <property type="match status" value="1"/>
</dbReference>
<name>A0ABT3SYT6_9GAMM</name>
<reference evidence="13" key="1">
    <citation type="submission" date="2019-02" db="EMBL/GenBank/DDBJ databases">
        <authorList>
            <person name="Li S.-H."/>
        </authorList>
    </citation>
    <scope>NUCLEOTIDE SEQUENCE</scope>
    <source>
        <strain evidence="13">IMCC8485</strain>
    </source>
</reference>
<feature type="transmembrane region" description="Helical" evidence="9">
    <location>
        <begin position="168"/>
        <end position="187"/>
    </location>
</feature>
<evidence type="ECO:0000256" key="2">
    <source>
        <dbReference type="ARBA" id="ARBA00012438"/>
    </source>
</evidence>
<dbReference type="PANTHER" id="PTHR43065:SF46">
    <property type="entry name" value="C4-DICARBOXYLATE TRANSPORT SENSOR PROTEIN DCTB"/>
    <property type="match status" value="1"/>
</dbReference>
<feature type="domain" description="EF-hand" evidence="12">
    <location>
        <begin position="231"/>
        <end position="266"/>
    </location>
</feature>
<dbReference type="GO" id="GO:0016301">
    <property type="term" value="F:kinase activity"/>
    <property type="evidence" value="ECO:0007669"/>
    <property type="project" value="UniProtKB-KW"/>
</dbReference>
<feature type="transmembrane region" description="Helical" evidence="9">
    <location>
        <begin position="30"/>
        <end position="50"/>
    </location>
</feature>
<dbReference type="SUPFAM" id="SSF55874">
    <property type="entry name" value="ATPase domain of HSP90 chaperone/DNA topoisomerase II/histidine kinase"/>
    <property type="match status" value="1"/>
</dbReference>
<dbReference type="Proteomes" id="UP001143307">
    <property type="component" value="Unassembled WGS sequence"/>
</dbReference>
<gene>
    <name evidence="13" type="ORF">EYC87_16380</name>
</gene>
<dbReference type="SMART" id="SM00387">
    <property type="entry name" value="HATPase_c"/>
    <property type="match status" value="1"/>
</dbReference>
<sequence length="806" mass="89599">MRDNPEVTTRDDTDSQSHLLAERNRYFNKLMMMLVWIGLAANIAVTFNWLETGWRPGVLIGYLLNIIVVVLLIFRENISLRVRATIFQFLFTGLFITSILSVGYFSAYHAGALLLTATAYIFLSAREAIIQYVVCAGVYVVFLLIVGTELSPDFISYETASSTSAFKISYFMTQLLLGSGLYCLISMNSQIQYRAAHENAKLAEENEALISLISEAPFGLGLWNPEGILVFSTKELEEMLDAMNIYQDGTLQFEELLDAALKKNLHSLEPGQENHWHKQRIKEFYAGTHDSEYEMSDGRFVSAIDRKISNGFIASFRKDITHIKQAERKIRFITDNVTERVLAVGRKGDITFANAGVEASFGMGSEELVGSSIHHLFTPQFKTRLDEILDTKDSDGFKTQVFTENVEAVRKDGTRFSVDVRCKRTQVVDGIELLMVIYDHSSLTKDELRVKQLHEAIQKITAGIALIAKTGELSFFNGSFKDLVGGDPNLELGGSFSSLIDKLVTSDWMSKENPTDTEQQLRSAYENVRSGHVEIAAKDNKWLQISFFHLSDGDRLCVIIDASQAKAVNEQLVQTGKLASLGEMAAGIAHEINQPLNVIKLASLNLENILLSESSYTEPVQKRIERIISQVDRAAKIIDQMRLYGREAKESSSEANPLVCIKDAVEMLSAEFKLESIDSELMLPERLPFVKIHPIKLVQVLVVMMTNARDAFNDNSIPRQDRILMISAEMNDSDTLKIILADSAGGIPSSVISKVMDPFFTTKPPGSGTGLGLSIASRIIADASGHISVNNRDAGAVFEITLPVVH</sequence>
<dbReference type="InterPro" id="IPR035965">
    <property type="entry name" value="PAS-like_dom_sf"/>
</dbReference>
<dbReference type="SUPFAM" id="SSF47384">
    <property type="entry name" value="Homodimeric domain of signal transducing histidine kinase"/>
    <property type="match status" value="1"/>
</dbReference>
<protein>
    <recommendedName>
        <fullName evidence="2">histidine kinase</fullName>
        <ecNumber evidence="2">2.7.13.3</ecNumber>
    </recommendedName>
</protein>
<dbReference type="SMART" id="SM00388">
    <property type="entry name" value="HisKA"/>
    <property type="match status" value="1"/>
</dbReference>
<dbReference type="Gene3D" id="3.30.450.20">
    <property type="entry name" value="PAS domain"/>
    <property type="match status" value="2"/>
</dbReference>
<organism evidence="13 14">
    <name type="scientific">Candidatus Seongchinamella marina</name>
    <dbReference type="NCBI Taxonomy" id="2518990"/>
    <lineage>
        <taxon>Bacteria</taxon>
        <taxon>Pseudomonadati</taxon>
        <taxon>Pseudomonadota</taxon>
        <taxon>Gammaproteobacteria</taxon>
        <taxon>Cellvibrionales</taxon>
        <taxon>Halieaceae</taxon>
        <taxon>Seongchinamella</taxon>
    </lineage>
</organism>
<evidence type="ECO:0000259" key="11">
    <source>
        <dbReference type="PROSITE" id="PS50112"/>
    </source>
</evidence>
<evidence type="ECO:0000256" key="7">
    <source>
        <dbReference type="ARBA" id="ARBA00022840"/>
    </source>
</evidence>
<dbReference type="CDD" id="cd00130">
    <property type="entry name" value="PAS"/>
    <property type="match status" value="1"/>
</dbReference>
<dbReference type="Pfam" id="PF00512">
    <property type="entry name" value="HisKA"/>
    <property type="match status" value="1"/>
</dbReference>
<dbReference type="Pfam" id="PF02518">
    <property type="entry name" value="HATPase_c"/>
    <property type="match status" value="1"/>
</dbReference>
<feature type="domain" description="PAS" evidence="11">
    <location>
        <begin position="326"/>
        <end position="396"/>
    </location>
</feature>
<evidence type="ECO:0000313" key="14">
    <source>
        <dbReference type="Proteomes" id="UP001143307"/>
    </source>
</evidence>
<dbReference type="PROSITE" id="PS50112">
    <property type="entry name" value="PAS"/>
    <property type="match status" value="1"/>
</dbReference>
<keyword evidence="9" id="KW-1133">Transmembrane helix</keyword>
<keyword evidence="8" id="KW-0902">Two-component regulatory system</keyword>
<evidence type="ECO:0000256" key="4">
    <source>
        <dbReference type="ARBA" id="ARBA00022679"/>
    </source>
</evidence>
<accession>A0ABT3SYT6</accession>
<dbReference type="InterPro" id="IPR003594">
    <property type="entry name" value="HATPase_dom"/>
</dbReference>
<dbReference type="PANTHER" id="PTHR43065">
    <property type="entry name" value="SENSOR HISTIDINE KINASE"/>
    <property type="match status" value="1"/>
</dbReference>
<evidence type="ECO:0000259" key="12">
    <source>
        <dbReference type="PROSITE" id="PS50222"/>
    </source>
</evidence>
<keyword evidence="9" id="KW-0812">Transmembrane</keyword>
<evidence type="ECO:0000313" key="13">
    <source>
        <dbReference type="EMBL" id="MCX2975162.1"/>
    </source>
</evidence>
<dbReference type="EMBL" id="SHNP01000006">
    <property type="protein sequence ID" value="MCX2975162.1"/>
    <property type="molecule type" value="Genomic_DNA"/>
</dbReference>
<dbReference type="CDD" id="cd00082">
    <property type="entry name" value="HisKA"/>
    <property type="match status" value="1"/>
</dbReference>
<evidence type="ECO:0000259" key="10">
    <source>
        <dbReference type="PROSITE" id="PS50109"/>
    </source>
</evidence>
<dbReference type="InterPro" id="IPR002048">
    <property type="entry name" value="EF_hand_dom"/>
</dbReference>
<dbReference type="Pfam" id="PF13426">
    <property type="entry name" value="PAS_9"/>
    <property type="match status" value="2"/>
</dbReference>
<feature type="transmembrane region" description="Helical" evidence="9">
    <location>
        <begin position="86"/>
        <end position="108"/>
    </location>
</feature>
<dbReference type="NCBIfam" id="TIGR00229">
    <property type="entry name" value="sensory_box"/>
    <property type="match status" value="1"/>
</dbReference>
<dbReference type="PROSITE" id="PS50109">
    <property type="entry name" value="HIS_KIN"/>
    <property type="match status" value="1"/>
</dbReference>
<evidence type="ECO:0000256" key="6">
    <source>
        <dbReference type="ARBA" id="ARBA00022777"/>
    </source>
</evidence>
<keyword evidence="14" id="KW-1185">Reference proteome</keyword>
<dbReference type="InterPro" id="IPR004358">
    <property type="entry name" value="Sig_transdc_His_kin-like_C"/>
</dbReference>
<feature type="domain" description="Histidine kinase" evidence="10">
    <location>
        <begin position="587"/>
        <end position="806"/>
    </location>
</feature>
<keyword evidence="7" id="KW-0067">ATP-binding</keyword>
<dbReference type="SMART" id="SM00091">
    <property type="entry name" value="PAS"/>
    <property type="match status" value="2"/>
</dbReference>
<dbReference type="Gene3D" id="3.30.565.10">
    <property type="entry name" value="Histidine kinase-like ATPase, C-terminal domain"/>
    <property type="match status" value="1"/>
</dbReference>
<dbReference type="EC" id="2.7.13.3" evidence="2"/>
<keyword evidence="4" id="KW-0808">Transferase</keyword>
<dbReference type="InterPro" id="IPR036890">
    <property type="entry name" value="HATPase_C_sf"/>
</dbReference>
<keyword evidence="5" id="KW-0547">Nucleotide-binding</keyword>
<keyword evidence="9" id="KW-0472">Membrane</keyword>
<dbReference type="InterPro" id="IPR003661">
    <property type="entry name" value="HisK_dim/P_dom"/>
</dbReference>
<dbReference type="Gene3D" id="1.10.287.130">
    <property type="match status" value="1"/>
</dbReference>
<feature type="transmembrane region" description="Helical" evidence="9">
    <location>
        <begin position="56"/>
        <end position="74"/>
    </location>
</feature>
<evidence type="ECO:0000256" key="5">
    <source>
        <dbReference type="ARBA" id="ARBA00022741"/>
    </source>
</evidence>
<keyword evidence="3" id="KW-0597">Phosphoprotein</keyword>
<evidence type="ECO:0000256" key="8">
    <source>
        <dbReference type="ARBA" id="ARBA00023012"/>
    </source>
</evidence>
<comment type="catalytic activity">
    <reaction evidence="1">
        <text>ATP + protein L-histidine = ADP + protein N-phospho-L-histidine.</text>
        <dbReference type="EC" id="2.7.13.3"/>
    </reaction>
</comment>
<dbReference type="PRINTS" id="PR00344">
    <property type="entry name" value="BCTRLSENSOR"/>
</dbReference>
<dbReference type="InterPro" id="IPR000014">
    <property type="entry name" value="PAS"/>
</dbReference>
<feature type="transmembrane region" description="Helical" evidence="9">
    <location>
        <begin position="128"/>
        <end position="147"/>
    </location>
</feature>
<evidence type="ECO:0000256" key="1">
    <source>
        <dbReference type="ARBA" id="ARBA00000085"/>
    </source>
</evidence>
<dbReference type="InterPro" id="IPR005467">
    <property type="entry name" value="His_kinase_dom"/>
</dbReference>
<dbReference type="SUPFAM" id="SSF55785">
    <property type="entry name" value="PYP-like sensor domain (PAS domain)"/>
    <property type="match status" value="1"/>
</dbReference>
<keyword evidence="6 13" id="KW-0418">Kinase</keyword>
<comment type="caution">
    <text evidence="13">The sequence shown here is derived from an EMBL/GenBank/DDBJ whole genome shotgun (WGS) entry which is preliminary data.</text>
</comment>